<dbReference type="Proteomes" id="UP000028073">
    <property type="component" value="Unassembled WGS sequence"/>
</dbReference>
<sequence>MKSVWIALFFAIPLFVADPVLAAPEKEYWAFWDKSDESNRQEVDHSQWQYIIDKYLRYSEKDKMYVFVYGGVSRENFARLQTYLKGMSGVDPRKLRKKEQLAYWINLYNALTVELILKNYPVKSITRLGKGWFRTGPWKDKVIQVQGQPVSLHDIEHRIIRPLWESPRIHYAINCASLGCPDLAPKTYKSSEIEAQLDEAGKRFINQSKGVNFVGGRLVLSKIFYWYGEDFGGKDGVMKELLLFSEPGTRKRIENYQGGISYHYNWKLNEYRR</sequence>
<keyword evidence="1" id="KW-0732">Signal</keyword>
<dbReference type="InterPro" id="IPR006869">
    <property type="entry name" value="DUF547"/>
</dbReference>
<protein>
    <recommendedName>
        <fullName evidence="2">DUF547 domain-containing protein</fullName>
    </recommendedName>
</protein>
<feature type="signal peptide" evidence="1">
    <location>
        <begin position="1"/>
        <end position="22"/>
    </location>
</feature>
<dbReference type="PANTHER" id="PTHR46361:SF3">
    <property type="entry name" value="ELECTRON CARRIER_ PROTEIN DISULFIDE OXIDOREDUCTASE"/>
    <property type="match status" value="1"/>
</dbReference>
<accession>A0A081NFN7</accession>
<dbReference type="OrthoDB" id="526867at2"/>
<keyword evidence="4" id="KW-1185">Reference proteome</keyword>
<dbReference type="EMBL" id="JOKH01000003">
    <property type="protein sequence ID" value="KEQ17260.1"/>
    <property type="molecule type" value="Genomic_DNA"/>
</dbReference>
<gene>
    <name evidence="3" type="ORF">GZ78_15655</name>
</gene>
<dbReference type="eggNOG" id="COG1957">
    <property type="taxonomic scope" value="Bacteria"/>
</dbReference>
<proteinExistence type="predicted"/>
<evidence type="ECO:0000313" key="3">
    <source>
        <dbReference type="EMBL" id="KEQ17260.1"/>
    </source>
</evidence>
<evidence type="ECO:0000313" key="4">
    <source>
        <dbReference type="Proteomes" id="UP000028073"/>
    </source>
</evidence>
<reference evidence="3 4" key="1">
    <citation type="submission" date="2014-06" db="EMBL/GenBank/DDBJ databases">
        <title>Whole Genome Sequences of Three Symbiotic Endozoicomonas Bacteria.</title>
        <authorList>
            <person name="Neave M.J."/>
            <person name="Apprill A."/>
            <person name="Voolstra C.R."/>
        </authorList>
    </citation>
    <scope>NUCLEOTIDE SEQUENCE [LARGE SCALE GENOMIC DNA]</scope>
    <source>
        <strain evidence="3 4">DSM 25634</strain>
    </source>
</reference>
<organism evidence="3 4">
    <name type="scientific">Endozoicomonas numazuensis</name>
    <dbReference type="NCBI Taxonomy" id="1137799"/>
    <lineage>
        <taxon>Bacteria</taxon>
        <taxon>Pseudomonadati</taxon>
        <taxon>Pseudomonadota</taxon>
        <taxon>Gammaproteobacteria</taxon>
        <taxon>Oceanospirillales</taxon>
        <taxon>Endozoicomonadaceae</taxon>
        <taxon>Endozoicomonas</taxon>
    </lineage>
</organism>
<dbReference type="RefSeq" id="WP_034837339.1">
    <property type="nucleotide sequence ID" value="NZ_JOKH01000003.1"/>
</dbReference>
<dbReference type="STRING" id="1137799.GZ78_15655"/>
<name>A0A081NFN7_9GAMM</name>
<dbReference type="AlphaFoldDB" id="A0A081NFN7"/>
<dbReference type="Pfam" id="PF04784">
    <property type="entry name" value="DUF547"/>
    <property type="match status" value="1"/>
</dbReference>
<evidence type="ECO:0000256" key="1">
    <source>
        <dbReference type="SAM" id="SignalP"/>
    </source>
</evidence>
<evidence type="ECO:0000259" key="2">
    <source>
        <dbReference type="Pfam" id="PF04784"/>
    </source>
</evidence>
<feature type="domain" description="DUF547" evidence="2">
    <location>
        <begin position="93"/>
        <end position="205"/>
    </location>
</feature>
<comment type="caution">
    <text evidence="3">The sequence shown here is derived from an EMBL/GenBank/DDBJ whole genome shotgun (WGS) entry which is preliminary data.</text>
</comment>
<feature type="chain" id="PRO_5001760773" description="DUF547 domain-containing protein" evidence="1">
    <location>
        <begin position="23"/>
        <end position="273"/>
    </location>
</feature>
<dbReference type="PANTHER" id="PTHR46361">
    <property type="entry name" value="ELECTRON CARRIER/ PROTEIN DISULFIDE OXIDOREDUCTASE"/>
    <property type="match status" value="1"/>
</dbReference>